<name>A0A3N4JFD6_9PEZI</name>
<keyword evidence="3" id="KW-1185">Reference proteome</keyword>
<protein>
    <submittedName>
        <fullName evidence="2">Uncharacterized protein</fullName>
    </submittedName>
</protein>
<dbReference type="EMBL" id="ML120422">
    <property type="protein sequence ID" value="RPA95678.1"/>
    <property type="molecule type" value="Genomic_DNA"/>
</dbReference>
<dbReference type="AlphaFoldDB" id="A0A3N4JFD6"/>
<dbReference type="Proteomes" id="UP000276215">
    <property type="component" value="Unassembled WGS sequence"/>
</dbReference>
<accession>A0A3N4JFD6</accession>
<organism evidence="2 3">
    <name type="scientific">Choiromyces venosus 120613-1</name>
    <dbReference type="NCBI Taxonomy" id="1336337"/>
    <lineage>
        <taxon>Eukaryota</taxon>
        <taxon>Fungi</taxon>
        <taxon>Dikarya</taxon>
        <taxon>Ascomycota</taxon>
        <taxon>Pezizomycotina</taxon>
        <taxon>Pezizomycetes</taxon>
        <taxon>Pezizales</taxon>
        <taxon>Tuberaceae</taxon>
        <taxon>Choiromyces</taxon>
    </lineage>
</organism>
<evidence type="ECO:0000313" key="2">
    <source>
        <dbReference type="EMBL" id="RPA95678.1"/>
    </source>
</evidence>
<reference evidence="2 3" key="1">
    <citation type="journal article" date="2018" name="Nat. Ecol. Evol.">
        <title>Pezizomycetes genomes reveal the molecular basis of ectomycorrhizal truffle lifestyle.</title>
        <authorList>
            <person name="Murat C."/>
            <person name="Payen T."/>
            <person name="Noel B."/>
            <person name="Kuo A."/>
            <person name="Morin E."/>
            <person name="Chen J."/>
            <person name="Kohler A."/>
            <person name="Krizsan K."/>
            <person name="Balestrini R."/>
            <person name="Da Silva C."/>
            <person name="Montanini B."/>
            <person name="Hainaut M."/>
            <person name="Levati E."/>
            <person name="Barry K.W."/>
            <person name="Belfiori B."/>
            <person name="Cichocki N."/>
            <person name="Clum A."/>
            <person name="Dockter R.B."/>
            <person name="Fauchery L."/>
            <person name="Guy J."/>
            <person name="Iotti M."/>
            <person name="Le Tacon F."/>
            <person name="Lindquist E.A."/>
            <person name="Lipzen A."/>
            <person name="Malagnac F."/>
            <person name="Mello A."/>
            <person name="Molinier V."/>
            <person name="Miyauchi S."/>
            <person name="Poulain J."/>
            <person name="Riccioni C."/>
            <person name="Rubini A."/>
            <person name="Sitrit Y."/>
            <person name="Splivallo R."/>
            <person name="Traeger S."/>
            <person name="Wang M."/>
            <person name="Zifcakova L."/>
            <person name="Wipf D."/>
            <person name="Zambonelli A."/>
            <person name="Paolocci F."/>
            <person name="Nowrousian M."/>
            <person name="Ottonello S."/>
            <person name="Baldrian P."/>
            <person name="Spatafora J.W."/>
            <person name="Henrissat B."/>
            <person name="Nagy L.G."/>
            <person name="Aury J.M."/>
            <person name="Wincker P."/>
            <person name="Grigoriev I.V."/>
            <person name="Bonfante P."/>
            <person name="Martin F.M."/>
        </authorList>
    </citation>
    <scope>NUCLEOTIDE SEQUENCE [LARGE SCALE GENOMIC DNA]</scope>
    <source>
        <strain evidence="2 3">120613-1</strain>
    </source>
</reference>
<evidence type="ECO:0000313" key="3">
    <source>
        <dbReference type="Proteomes" id="UP000276215"/>
    </source>
</evidence>
<evidence type="ECO:0000256" key="1">
    <source>
        <dbReference type="SAM" id="MobiDB-lite"/>
    </source>
</evidence>
<feature type="compositionally biased region" description="Basic residues" evidence="1">
    <location>
        <begin position="1"/>
        <end position="15"/>
    </location>
</feature>
<feature type="region of interest" description="Disordered" evidence="1">
    <location>
        <begin position="1"/>
        <end position="26"/>
    </location>
</feature>
<gene>
    <name evidence="2" type="ORF">L873DRAFT_1812447</name>
</gene>
<sequence>MFRKPTSHATRHRAKQNLNEQNNKPKYLMPKGAIRYNGKIKQQNAKHTIPCRPA</sequence>
<proteinExistence type="predicted"/>